<dbReference type="PANTHER" id="PTHR47354:SF1">
    <property type="entry name" value="CARNITINE MONOOXYGENASE REDUCTASE SUBUNIT"/>
    <property type="match status" value="1"/>
</dbReference>
<dbReference type="PANTHER" id="PTHR47354">
    <property type="entry name" value="NADH OXIDOREDUCTASE HCR"/>
    <property type="match status" value="1"/>
</dbReference>
<dbReference type="Proteomes" id="UP001209916">
    <property type="component" value="Unassembled WGS sequence"/>
</dbReference>
<dbReference type="Pfam" id="PF00111">
    <property type="entry name" value="Fer2"/>
    <property type="match status" value="1"/>
</dbReference>
<dbReference type="InterPro" id="IPR050415">
    <property type="entry name" value="MRET"/>
</dbReference>
<dbReference type="InterPro" id="IPR017927">
    <property type="entry name" value="FAD-bd_FR_type"/>
</dbReference>
<keyword evidence="10" id="KW-1185">Reference proteome</keyword>
<evidence type="ECO:0000256" key="3">
    <source>
        <dbReference type="ARBA" id="ARBA00022723"/>
    </source>
</evidence>
<evidence type="ECO:0000256" key="6">
    <source>
        <dbReference type="ARBA" id="ARBA00023014"/>
    </source>
</evidence>
<dbReference type="InterPro" id="IPR017938">
    <property type="entry name" value="Riboflavin_synthase-like_b-brl"/>
</dbReference>
<evidence type="ECO:0000256" key="2">
    <source>
        <dbReference type="ARBA" id="ARBA00022714"/>
    </source>
</evidence>
<name>A0ABT3VSZ0_9BURK</name>
<dbReference type="SUPFAM" id="SSF52343">
    <property type="entry name" value="Ferredoxin reductase-like, C-terminal NADP-linked domain"/>
    <property type="match status" value="1"/>
</dbReference>
<keyword evidence="5" id="KW-0408">Iron</keyword>
<dbReference type="PROSITE" id="PS00197">
    <property type="entry name" value="2FE2S_FER_1"/>
    <property type="match status" value="1"/>
</dbReference>
<dbReference type="SUPFAM" id="SSF54292">
    <property type="entry name" value="2Fe-2S ferredoxin-like"/>
    <property type="match status" value="1"/>
</dbReference>
<evidence type="ECO:0000256" key="1">
    <source>
        <dbReference type="ARBA" id="ARBA00022630"/>
    </source>
</evidence>
<protein>
    <submittedName>
        <fullName evidence="9">PDR/VanB family oxidoreductase</fullName>
    </submittedName>
</protein>
<keyword evidence="6" id="KW-0411">Iron-sulfur</keyword>
<reference evidence="9 10" key="1">
    <citation type="submission" date="2022-11" db="EMBL/GenBank/DDBJ databases">
        <title>Biodiversity and phylogenetic relationships of bacteria.</title>
        <authorList>
            <person name="Machado R.A.R."/>
            <person name="Bhat A."/>
            <person name="Loulou A."/>
            <person name="Kallel S."/>
        </authorList>
    </citation>
    <scope>NUCLEOTIDE SEQUENCE [LARGE SCALE GENOMIC DNA]</scope>
    <source>
        <strain evidence="9 10">DSM 13975</strain>
    </source>
</reference>
<dbReference type="RefSeq" id="WP_266121341.1">
    <property type="nucleotide sequence ID" value="NZ_JAPKNA010000004.1"/>
</dbReference>
<dbReference type="CDD" id="cd06185">
    <property type="entry name" value="PDR_like"/>
    <property type="match status" value="1"/>
</dbReference>
<keyword evidence="1" id="KW-0285">Flavoprotein</keyword>
<feature type="domain" description="FAD-binding FR-type" evidence="8">
    <location>
        <begin position="3"/>
        <end position="106"/>
    </location>
</feature>
<evidence type="ECO:0000259" key="8">
    <source>
        <dbReference type="PROSITE" id="PS51384"/>
    </source>
</evidence>
<dbReference type="Pfam" id="PF00175">
    <property type="entry name" value="NAD_binding_1"/>
    <property type="match status" value="1"/>
</dbReference>
<comment type="caution">
    <text evidence="9">The sequence shown here is derived from an EMBL/GenBank/DDBJ whole genome shotgun (WGS) entry which is preliminary data.</text>
</comment>
<feature type="domain" description="2Fe-2S ferredoxin-type" evidence="7">
    <location>
        <begin position="237"/>
        <end position="322"/>
    </location>
</feature>
<proteinExistence type="predicted"/>
<dbReference type="InterPro" id="IPR012675">
    <property type="entry name" value="Beta-grasp_dom_sf"/>
</dbReference>
<keyword evidence="4" id="KW-0560">Oxidoreductase</keyword>
<dbReference type="Gene3D" id="3.40.50.80">
    <property type="entry name" value="Nucleotide-binding domain of ferredoxin-NADP reductase (FNR) module"/>
    <property type="match status" value="1"/>
</dbReference>
<organism evidence="9 10">
    <name type="scientific">Alcaligenes parafaecalis</name>
    <dbReference type="NCBI Taxonomy" id="171260"/>
    <lineage>
        <taxon>Bacteria</taxon>
        <taxon>Pseudomonadati</taxon>
        <taxon>Pseudomonadota</taxon>
        <taxon>Betaproteobacteria</taxon>
        <taxon>Burkholderiales</taxon>
        <taxon>Alcaligenaceae</taxon>
        <taxon>Alcaligenes</taxon>
    </lineage>
</organism>
<dbReference type="CDD" id="cd00207">
    <property type="entry name" value="fer2"/>
    <property type="match status" value="1"/>
</dbReference>
<dbReference type="EMBL" id="JAPKNA010000004">
    <property type="protein sequence ID" value="MCX5465340.1"/>
    <property type="molecule type" value="Genomic_DNA"/>
</dbReference>
<sequence length="322" mass="35323">MSTPTLTARVYAMRYEADGIVSVEFRPATEQLVFPPFEPGSHIDLYLPNGLVRNYSLCNSHTDEQRYVVAVLHDRNSRGGSCYVHEQLRVGATIEISAPRNHFALIEQAPKSVLLAGGIGITPLWCMLQKLAAQGQVTELFYCARNRREAAFVSEIQDLCESRDIPCHFHFDQEQGSAPQLQTLLAGRGPDAHYYCCGPAPMLAAFEAACHALGYENVHIERFAAVPVSQDVVDDAFELRLAKSDKTIHVPAGKSILDALLDAGISIEHSCKDGVCGSCETRILEGEADHRDGVLSEKERAAGRSLMVCVSRCKRGPLVLDI</sequence>
<dbReference type="InterPro" id="IPR001041">
    <property type="entry name" value="2Fe-2S_ferredoxin-type"/>
</dbReference>
<dbReference type="InterPro" id="IPR001433">
    <property type="entry name" value="OxRdtase_FAD/NAD-bd"/>
</dbReference>
<dbReference type="SUPFAM" id="SSF63380">
    <property type="entry name" value="Riboflavin synthase domain-like"/>
    <property type="match status" value="1"/>
</dbReference>
<dbReference type="PRINTS" id="PR00409">
    <property type="entry name" value="PHDIOXRDTASE"/>
</dbReference>
<dbReference type="Gene3D" id="2.40.30.10">
    <property type="entry name" value="Translation factors"/>
    <property type="match status" value="1"/>
</dbReference>
<dbReference type="Gene3D" id="3.10.20.30">
    <property type="match status" value="1"/>
</dbReference>
<dbReference type="PROSITE" id="PS51085">
    <property type="entry name" value="2FE2S_FER_2"/>
    <property type="match status" value="1"/>
</dbReference>
<accession>A0ABT3VSZ0</accession>
<evidence type="ECO:0000256" key="5">
    <source>
        <dbReference type="ARBA" id="ARBA00023004"/>
    </source>
</evidence>
<dbReference type="InterPro" id="IPR006058">
    <property type="entry name" value="2Fe2S_fd_BS"/>
</dbReference>
<dbReference type="PROSITE" id="PS51384">
    <property type="entry name" value="FAD_FR"/>
    <property type="match status" value="1"/>
</dbReference>
<evidence type="ECO:0000313" key="10">
    <source>
        <dbReference type="Proteomes" id="UP001209916"/>
    </source>
</evidence>
<evidence type="ECO:0000259" key="7">
    <source>
        <dbReference type="PROSITE" id="PS51085"/>
    </source>
</evidence>
<dbReference type="InterPro" id="IPR036010">
    <property type="entry name" value="2Fe-2S_ferredoxin-like_sf"/>
</dbReference>
<keyword evidence="2" id="KW-0001">2Fe-2S</keyword>
<gene>
    <name evidence="9" type="ORF">OSH09_14230</name>
</gene>
<evidence type="ECO:0000256" key="4">
    <source>
        <dbReference type="ARBA" id="ARBA00023002"/>
    </source>
</evidence>
<keyword evidence="3" id="KW-0479">Metal-binding</keyword>
<evidence type="ECO:0000313" key="9">
    <source>
        <dbReference type="EMBL" id="MCX5465340.1"/>
    </source>
</evidence>
<dbReference type="InterPro" id="IPR039261">
    <property type="entry name" value="FNR_nucleotide-bd"/>
</dbReference>